<comment type="caution">
    <text evidence="6">The sequence shown here is derived from an EMBL/GenBank/DDBJ whole genome shotgun (WGS) entry which is preliminary data.</text>
</comment>
<sequence>MESLHEPIWGRWDLVVVSIIVHLIFLFFFISSSFARPKKVDFRSKGILVGFIVALYFEMYGIPLTIFLLQPLLPNPLESLYPLPIAIRILGSVLIFAGFIVIYLGWKKIHRKSDGVVTEGIYQYIRHPQYAGLFLLTFGQLIQWPTITGILLWPILLFIYYRLALKEERDVEEKYGMEYTKYKSEVPRFFPKLKRLRIKNA</sequence>
<evidence type="ECO:0000313" key="6">
    <source>
        <dbReference type="EMBL" id="NSL51908.1"/>
    </source>
</evidence>
<dbReference type="InterPro" id="IPR007318">
    <property type="entry name" value="Phopholipid_MeTrfase"/>
</dbReference>
<evidence type="ECO:0000313" key="7">
    <source>
        <dbReference type="Proteomes" id="UP000625804"/>
    </source>
</evidence>
<feature type="transmembrane region" description="Helical" evidence="5">
    <location>
        <begin position="12"/>
        <end position="35"/>
    </location>
</feature>
<reference evidence="6" key="1">
    <citation type="submission" date="2020-06" db="EMBL/GenBank/DDBJ databases">
        <title>A novel thermopfilic bacterium from Erzurum, Turkey.</title>
        <authorList>
            <person name="Adiguzel A."/>
            <person name="Ay H."/>
            <person name="Baltaci M.O."/>
        </authorList>
    </citation>
    <scope>NUCLEOTIDE SEQUENCE</scope>
    <source>
        <strain evidence="6">P2</strain>
    </source>
</reference>
<comment type="subcellular location">
    <subcellularLocation>
        <location evidence="1">Endomembrane system</location>
        <topology evidence="1">Multi-pass membrane protein</topology>
    </subcellularLocation>
</comment>
<keyword evidence="3 5" id="KW-1133">Transmembrane helix</keyword>
<feature type="transmembrane region" description="Helical" evidence="5">
    <location>
        <begin position="85"/>
        <end position="106"/>
    </location>
</feature>
<dbReference type="PANTHER" id="PTHR12714:SF9">
    <property type="entry name" value="PROTEIN-S-ISOPRENYLCYSTEINE O-METHYLTRANSFERASE"/>
    <property type="match status" value="1"/>
</dbReference>
<gene>
    <name evidence="6" type="ORF">HR057_09115</name>
</gene>
<dbReference type="Gene3D" id="1.20.120.1630">
    <property type="match status" value="1"/>
</dbReference>
<feature type="transmembrane region" description="Helical" evidence="5">
    <location>
        <begin position="47"/>
        <end position="73"/>
    </location>
</feature>
<feature type="transmembrane region" description="Helical" evidence="5">
    <location>
        <begin position="133"/>
        <end position="161"/>
    </location>
</feature>
<keyword evidence="4 5" id="KW-0472">Membrane</keyword>
<dbReference type="AlphaFoldDB" id="A0A8J8KCD4"/>
<protein>
    <submittedName>
        <fullName evidence="6">Isoprenylcysteine carboxylmethyltransferase family protein</fullName>
    </submittedName>
</protein>
<dbReference type="PANTHER" id="PTHR12714">
    <property type="entry name" value="PROTEIN-S ISOPRENYLCYSTEINE O-METHYLTRANSFERASE"/>
    <property type="match status" value="1"/>
</dbReference>
<evidence type="ECO:0000256" key="3">
    <source>
        <dbReference type="ARBA" id="ARBA00022989"/>
    </source>
</evidence>
<evidence type="ECO:0000256" key="1">
    <source>
        <dbReference type="ARBA" id="ARBA00004127"/>
    </source>
</evidence>
<proteinExistence type="predicted"/>
<dbReference type="GO" id="GO:0016740">
    <property type="term" value="F:transferase activity"/>
    <property type="evidence" value="ECO:0007669"/>
    <property type="project" value="UniProtKB-ARBA"/>
</dbReference>
<dbReference type="Proteomes" id="UP000625804">
    <property type="component" value="Unassembled WGS sequence"/>
</dbReference>
<keyword evidence="2 5" id="KW-0812">Transmembrane</keyword>
<dbReference type="EMBL" id="JABTTE010000010">
    <property type="protein sequence ID" value="NSL51908.1"/>
    <property type="molecule type" value="Genomic_DNA"/>
</dbReference>
<evidence type="ECO:0000256" key="4">
    <source>
        <dbReference type="ARBA" id="ARBA00023136"/>
    </source>
</evidence>
<dbReference type="GO" id="GO:0012505">
    <property type="term" value="C:endomembrane system"/>
    <property type="evidence" value="ECO:0007669"/>
    <property type="project" value="UniProtKB-SubCell"/>
</dbReference>
<accession>A0A8J8KCD4</accession>
<organism evidence="6 7">
    <name type="scientific">Calidifontibacillus erzurumensis</name>
    <dbReference type="NCBI Taxonomy" id="2741433"/>
    <lineage>
        <taxon>Bacteria</taxon>
        <taxon>Bacillati</taxon>
        <taxon>Bacillota</taxon>
        <taxon>Bacilli</taxon>
        <taxon>Bacillales</taxon>
        <taxon>Bacillaceae</taxon>
        <taxon>Calidifontibacillus/Schinkia group</taxon>
        <taxon>Calidifontibacillus</taxon>
    </lineage>
</organism>
<dbReference type="Pfam" id="PF04191">
    <property type="entry name" value="PEMT"/>
    <property type="match status" value="1"/>
</dbReference>
<keyword evidence="7" id="KW-1185">Reference proteome</keyword>
<evidence type="ECO:0000256" key="2">
    <source>
        <dbReference type="ARBA" id="ARBA00022692"/>
    </source>
</evidence>
<evidence type="ECO:0000256" key="5">
    <source>
        <dbReference type="SAM" id="Phobius"/>
    </source>
</evidence>
<name>A0A8J8KCD4_9BACI</name>
<dbReference type="RefSeq" id="WP_173731114.1">
    <property type="nucleotide sequence ID" value="NZ_JABTTE010000010.1"/>
</dbReference>